<proteinExistence type="predicted"/>
<dbReference type="Proteomes" id="UP000663870">
    <property type="component" value="Unassembled WGS sequence"/>
</dbReference>
<protein>
    <submittedName>
        <fullName evidence="2">Uncharacterized protein</fullName>
    </submittedName>
</protein>
<feature type="non-terminal residue" evidence="2">
    <location>
        <position position="1"/>
    </location>
</feature>
<name>A0A815PEH3_9BILA</name>
<dbReference type="SUPFAM" id="SSF57302">
    <property type="entry name" value="Snake toxin-like"/>
    <property type="match status" value="1"/>
</dbReference>
<keyword evidence="5" id="KW-1185">Reference proteome</keyword>
<dbReference type="AlphaFoldDB" id="A0A815PEH3"/>
<feature type="compositionally biased region" description="Polar residues" evidence="1">
    <location>
        <begin position="128"/>
        <end position="138"/>
    </location>
</feature>
<evidence type="ECO:0000313" key="3">
    <source>
        <dbReference type="EMBL" id="CAF1637921.1"/>
    </source>
</evidence>
<dbReference type="InterPro" id="IPR045860">
    <property type="entry name" value="Snake_toxin-like_sf"/>
</dbReference>
<evidence type="ECO:0000313" key="4">
    <source>
        <dbReference type="Proteomes" id="UP000663854"/>
    </source>
</evidence>
<sequence length="194" mass="21081">VAQCNNGTQIFAERASSYCYYCSNCPRPFTTFSSSVTQVPSNTGWCTMMSSTSSLDGIYTRGIAQPDLCSSTGCSWKMVGRVNTWVCCCNQDLCNAYVPKACYYGSNCPRPFSPYSSSVRTIDSTTGGCAKMSTTSSPDGIYTRGDAPPNAYEDSTDNESANDELTDEQRSESNINSEDASENEPSRKKDSKIV</sequence>
<dbReference type="EMBL" id="CAJNOH010007034">
    <property type="protein sequence ID" value="CAF1447815.1"/>
    <property type="molecule type" value="Genomic_DNA"/>
</dbReference>
<evidence type="ECO:0000313" key="5">
    <source>
        <dbReference type="Proteomes" id="UP000663870"/>
    </source>
</evidence>
<feature type="compositionally biased region" description="Basic and acidic residues" evidence="1">
    <location>
        <begin position="184"/>
        <end position="194"/>
    </location>
</feature>
<feature type="non-terminal residue" evidence="2">
    <location>
        <position position="194"/>
    </location>
</feature>
<dbReference type="Proteomes" id="UP000663854">
    <property type="component" value="Unassembled WGS sequence"/>
</dbReference>
<gene>
    <name evidence="3" type="ORF">JXQ802_LOCUS52761</name>
    <name evidence="2" type="ORF">PYM288_LOCUS36418</name>
</gene>
<dbReference type="EMBL" id="CAJNOL010008654">
    <property type="protein sequence ID" value="CAF1637921.1"/>
    <property type="molecule type" value="Genomic_DNA"/>
</dbReference>
<feature type="region of interest" description="Disordered" evidence="1">
    <location>
        <begin position="128"/>
        <end position="194"/>
    </location>
</feature>
<accession>A0A815PEH3</accession>
<evidence type="ECO:0000313" key="2">
    <source>
        <dbReference type="EMBL" id="CAF1447815.1"/>
    </source>
</evidence>
<feature type="compositionally biased region" description="Acidic residues" evidence="1">
    <location>
        <begin position="154"/>
        <end position="166"/>
    </location>
</feature>
<comment type="caution">
    <text evidence="2">The sequence shown here is derived from an EMBL/GenBank/DDBJ whole genome shotgun (WGS) entry which is preliminary data.</text>
</comment>
<evidence type="ECO:0000256" key="1">
    <source>
        <dbReference type="SAM" id="MobiDB-lite"/>
    </source>
</evidence>
<organism evidence="2 4">
    <name type="scientific">Rotaria sordida</name>
    <dbReference type="NCBI Taxonomy" id="392033"/>
    <lineage>
        <taxon>Eukaryota</taxon>
        <taxon>Metazoa</taxon>
        <taxon>Spiralia</taxon>
        <taxon>Gnathifera</taxon>
        <taxon>Rotifera</taxon>
        <taxon>Eurotatoria</taxon>
        <taxon>Bdelloidea</taxon>
        <taxon>Philodinida</taxon>
        <taxon>Philodinidae</taxon>
        <taxon>Rotaria</taxon>
    </lineage>
</organism>
<reference evidence="2" key="1">
    <citation type="submission" date="2021-02" db="EMBL/GenBank/DDBJ databases">
        <authorList>
            <person name="Nowell W R."/>
        </authorList>
    </citation>
    <scope>NUCLEOTIDE SEQUENCE</scope>
</reference>